<organism evidence="1">
    <name type="scientific">marine sediment metagenome</name>
    <dbReference type="NCBI Taxonomy" id="412755"/>
    <lineage>
        <taxon>unclassified sequences</taxon>
        <taxon>metagenomes</taxon>
        <taxon>ecological metagenomes</taxon>
    </lineage>
</organism>
<evidence type="ECO:0000313" key="1">
    <source>
        <dbReference type="EMBL" id="KKK63122.1"/>
    </source>
</evidence>
<accession>A0A0F8X1Z9</accession>
<dbReference type="EMBL" id="LAZR01061665">
    <property type="protein sequence ID" value="KKK63122.1"/>
    <property type="molecule type" value="Genomic_DNA"/>
</dbReference>
<reference evidence="1" key="1">
    <citation type="journal article" date="2015" name="Nature">
        <title>Complex archaea that bridge the gap between prokaryotes and eukaryotes.</title>
        <authorList>
            <person name="Spang A."/>
            <person name="Saw J.H."/>
            <person name="Jorgensen S.L."/>
            <person name="Zaremba-Niedzwiedzka K."/>
            <person name="Martijn J."/>
            <person name="Lind A.E."/>
            <person name="van Eijk R."/>
            <person name="Schleper C."/>
            <person name="Guy L."/>
            <person name="Ettema T.J."/>
        </authorList>
    </citation>
    <scope>NUCLEOTIDE SEQUENCE</scope>
</reference>
<dbReference type="AlphaFoldDB" id="A0A0F8X1Z9"/>
<comment type="caution">
    <text evidence="1">The sequence shown here is derived from an EMBL/GenBank/DDBJ whole genome shotgun (WGS) entry which is preliminary data.</text>
</comment>
<gene>
    <name evidence="1" type="ORF">LCGC14_2997460</name>
</gene>
<name>A0A0F8X1Z9_9ZZZZ</name>
<protein>
    <submittedName>
        <fullName evidence="1">Uncharacterized protein</fullName>
    </submittedName>
</protein>
<proteinExistence type="predicted"/>
<feature type="non-terminal residue" evidence="1">
    <location>
        <position position="1"/>
    </location>
</feature>
<sequence>GAVMAGTTELERVIHCPPIVLGPGDSYHLVLWRASQSAAASYEVEIGFWER</sequence>